<organism evidence="1 2">
    <name type="scientific">Delftia tsuruhatensis</name>
    <dbReference type="NCBI Taxonomy" id="180282"/>
    <lineage>
        <taxon>Bacteria</taxon>
        <taxon>Pseudomonadati</taxon>
        <taxon>Pseudomonadota</taxon>
        <taxon>Betaproteobacteria</taxon>
        <taxon>Burkholderiales</taxon>
        <taxon>Comamonadaceae</taxon>
        <taxon>Delftia</taxon>
    </lineage>
</organism>
<evidence type="ECO:0000313" key="1">
    <source>
        <dbReference type="EMBL" id="AOV00995.1"/>
    </source>
</evidence>
<proteinExistence type="predicted"/>
<name>A0ABN4SFH4_9BURK</name>
<evidence type="ECO:0000313" key="2">
    <source>
        <dbReference type="Proteomes" id="UP000095607"/>
    </source>
</evidence>
<sequence length="107" mass="11407">MVCLLWFRLAIIQGAHRAQSERDQGTARSPVLAISPISCTSHFSSARMSALRPGWGATHSCRRRGPASRAPLLRAHVSDPASDGLEIVLKGGQMGGEAFFGHVRDGG</sequence>
<gene>
    <name evidence="1" type="ORF">BI380_06300</name>
</gene>
<accession>A0ABN4SFH4</accession>
<dbReference type="Proteomes" id="UP000095607">
    <property type="component" value="Chromosome"/>
</dbReference>
<reference evidence="1 2" key="1">
    <citation type="submission" date="2016-09" db="EMBL/GenBank/DDBJ databases">
        <title>Complete genome sequence of Deltia acidovorans CM13 isolated from murine proximal colonic tissue.</title>
        <authorList>
            <person name="Saffarian A."/>
        </authorList>
    </citation>
    <scope>NUCLEOTIDE SEQUENCE [LARGE SCALE GENOMIC DNA]</scope>
    <source>
        <strain evidence="1 2">CM13</strain>
    </source>
</reference>
<dbReference type="EMBL" id="CP017420">
    <property type="protein sequence ID" value="AOV00995.1"/>
    <property type="molecule type" value="Genomic_DNA"/>
</dbReference>
<protein>
    <submittedName>
        <fullName evidence="1">Uncharacterized protein</fullName>
    </submittedName>
</protein>
<keyword evidence="2" id="KW-1185">Reference proteome</keyword>